<proteinExistence type="predicted"/>
<evidence type="ECO:0000256" key="5">
    <source>
        <dbReference type="ARBA" id="ARBA00023288"/>
    </source>
</evidence>
<keyword evidence="3" id="KW-0472">Membrane</keyword>
<dbReference type="Gene3D" id="3.40.190.10">
    <property type="entry name" value="Periplasmic binding protein-like II"/>
    <property type="match status" value="2"/>
</dbReference>
<dbReference type="PANTHER" id="PTHR43649">
    <property type="entry name" value="ARABINOSE-BINDING PROTEIN-RELATED"/>
    <property type="match status" value="1"/>
</dbReference>
<dbReference type="RefSeq" id="WP_144853653.1">
    <property type="nucleotide sequence ID" value="NZ_VNJI01000052.1"/>
</dbReference>
<evidence type="ECO:0000313" key="7">
    <source>
        <dbReference type="EMBL" id="TVY06563.1"/>
    </source>
</evidence>
<dbReference type="InterPro" id="IPR006059">
    <property type="entry name" value="SBP"/>
</dbReference>
<dbReference type="OrthoDB" id="9787283at2"/>
<evidence type="ECO:0000256" key="6">
    <source>
        <dbReference type="SAM" id="SignalP"/>
    </source>
</evidence>
<dbReference type="SUPFAM" id="SSF53850">
    <property type="entry name" value="Periplasmic binding protein-like II"/>
    <property type="match status" value="1"/>
</dbReference>
<dbReference type="InterPro" id="IPR050490">
    <property type="entry name" value="Bact_solute-bd_prot1"/>
</dbReference>
<evidence type="ECO:0000256" key="3">
    <source>
        <dbReference type="ARBA" id="ARBA00023136"/>
    </source>
</evidence>
<sequence>MKIRSKKYAFIAALSLLSVLSTACSEGNQGGTAPKQGDTKKESVPVPLNIFSVFTIAQPPSPDNQVLKEFEKKTNTKLNITWVSGGVFTDKLNVLLASGDLPDAIHLSDTTLPQFQTMVKQGAFWDLTPYLKDYKNLMASPKIIYDNTKINGKNYVVPIVRPLEGGSTFSIRRDWLDKLGLKMPTNMDELYNVMKAFKEKEPDGKKTTFGYTMRGNDQIDLVFNGASSKWKVKDGNLIDTTLEPTQRAALLYKKKLYDEGLIPPDFAVMKDNDFWDLATSGRAGITNETIEALWRWTYDQWKRDPKVQWEPLVALDGGLGPVQPQNSGFIGVMAIPKKVPEDKMRKILSLLDFGASDEGHILSNYGIDGVHYKLEDGFYVTNEQAVKDSLGPGAFGKLFMKHDPYMYAYAPGMPKEIFERNKKIIDAKSKVSTPRVEIGLYSETNTKLGADYTKKINDMKTQVIMGKVGIEAWDKLVADLKADANYQKIISEMNTAYKERVAAK</sequence>
<dbReference type="PROSITE" id="PS51257">
    <property type="entry name" value="PROKAR_LIPOPROTEIN"/>
    <property type="match status" value="1"/>
</dbReference>
<dbReference type="AlphaFoldDB" id="A0A559K334"/>
<feature type="signal peptide" evidence="6">
    <location>
        <begin position="1"/>
        <end position="23"/>
    </location>
</feature>
<evidence type="ECO:0000256" key="1">
    <source>
        <dbReference type="ARBA" id="ARBA00022475"/>
    </source>
</evidence>
<comment type="caution">
    <text evidence="7">The sequence shown here is derived from an EMBL/GenBank/DDBJ whole genome shotgun (WGS) entry which is preliminary data.</text>
</comment>
<evidence type="ECO:0000256" key="2">
    <source>
        <dbReference type="ARBA" id="ARBA00022729"/>
    </source>
</evidence>
<dbReference type="PANTHER" id="PTHR43649:SF33">
    <property type="entry name" value="POLYGALACTURONAN_RHAMNOGALACTURONAN-BINDING PROTEIN YTCQ"/>
    <property type="match status" value="1"/>
</dbReference>
<organism evidence="7 8">
    <name type="scientific">Paenibacillus cremeus</name>
    <dbReference type="NCBI Taxonomy" id="2163881"/>
    <lineage>
        <taxon>Bacteria</taxon>
        <taxon>Bacillati</taxon>
        <taxon>Bacillota</taxon>
        <taxon>Bacilli</taxon>
        <taxon>Bacillales</taxon>
        <taxon>Paenibacillaceae</taxon>
        <taxon>Paenibacillus</taxon>
    </lineage>
</organism>
<keyword evidence="8" id="KW-1185">Reference proteome</keyword>
<feature type="chain" id="PRO_5039304418" evidence="6">
    <location>
        <begin position="24"/>
        <end position="504"/>
    </location>
</feature>
<name>A0A559K334_9BACL</name>
<protein>
    <submittedName>
        <fullName evidence="7">Extracellular solute-binding protein</fullName>
    </submittedName>
</protein>
<dbReference type="Proteomes" id="UP000317036">
    <property type="component" value="Unassembled WGS sequence"/>
</dbReference>
<dbReference type="Pfam" id="PF01547">
    <property type="entry name" value="SBP_bac_1"/>
    <property type="match status" value="1"/>
</dbReference>
<evidence type="ECO:0000256" key="4">
    <source>
        <dbReference type="ARBA" id="ARBA00023139"/>
    </source>
</evidence>
<reference evidence="7 8" key="1">
    <citation type="submission" date="2019-07" db="EMBL/GenBank/DDBJ databases">
        <authorList>
            <person name="Kim J."/>
        </authorList>
    </citation>
    <scope>NUCLEOTIDE SEQUENCE [LARGE SCALE GENOMIC DNA]</scope>
    <source>
        <strain evidence="7 8">JC52</strain>
    </source>
</reference>
<keyword evidence="4" id="KW-0564">Palmitate</keyword>
<keyword evidence="2 6" id="KW-0732">Signal</keyword>
<accession>A0A559K334</accession>
<keyword evidence="5" id="KW-0449">Lipoprotein</keyword>
<keyword evidence="1" id="KW-1003">Cell membrane</keyword>
<gene>
    <name evidence="7" type="ORF">FPZ49_28620</name>
</gene>
<evidence type="ECO:0000313" key="8">
    <source>
        <dbReference type="Proteomes" id="UP000317036"/>
    </source>
</evidence>
<dbReference type="EMBL" id="VNJI01000052">
    <property type="protein sequence ID" value="TVY06563.1"/>
    <property type="molecule type" value="Genomic_DNA"/>
</dbReference>